<dbReference type="Proteomes" id="UP000725002">
    <property type="component" value="Unassembled WGS sequence"/>
</dbReference>
<dbReference type="Pfam" id="PF12099">
    <property type="entry name" value="DUF3575"/>
    <property type="match status" value="1"/>
</dbReference>
<name>A0A940IHP8_9BACT</name>
<evidence type="ECO:0000256" key="1">
    <source>
        <dbReference type="SAM" id="SignalP"/>
    </source>
</evidence>
<proteinExistence type="predicted"/>
<dbReference type="EMBL" id="JADILV010000020">
    <property type="protein sequence ID" value="MBO8482994.1"/>
    <property type="molecule type" value="Genomic_DNA"/>
</dbReference>
<accession>A0A940IHP8</accession>
<protein>
    <submittedName>
        <fullName evidence="2">DUF3575 domain-containing protein</fullName>
    </submittedName>
</protein>
<evidence type="ECO:0000313" key="3">
    <source>
        <dbReference type="Proteomes" id="UP000725002"/>
    </source>
</evidence>
<reference evidence="2" key="1">
    <citation type="submission" date="2020-10" db="EMBL/GenBank/DDBJ databases">
        <authorList>
            <person name="Gilroy R."/>
        </authorList>
    </citation>
    <scope>NUCLEOTIDE SEQUENCE</scope>
    <source>
        <strain evidence="2">G3-8215</strain>
    </source>
</reference>
<sequence>MKSKIWKFWGIMFLVFMMPDAADAQTVGVTANALGWAALSPNVGVEVGFARQWSVSVDGLVNPWSWSNGRKSNLWLVQPEIRFWPRHKFAGHVFGIHGQYGQYDWSMRSMGYVGDFKGAGVSYGYAFMFHERWNVEGTIGFGWNRLDFANRYDPFDRQSCFGPASRDYWGITRIGIRFTYFIK</sequence>
<gene>
    <name evidence="2" type="ORF">IAB75_02600</name>
</gene>
<reference evidence="2" key="2">
    <citation type="journal article" date="2021" name="PeerJ">
        <title>Extensive microbial diversity within the chicken gut microbiome revealed by metagenomics and culture.</title>
        <authorList>
            <person name="Gilroy R."/>
            <person name="Ravi A."/>
            <person name="Getino M."/>
            <person name="Pursley I."/>
            <person name="Horton D.L."/>
            <person name="Alikhan N.F."/>
            <person name="Baker D."/>
            <person name="Gharbi K."/>
            <person name="Hall N."/>
            <person name="Watson M."/>
            <person name="Adriaenssens E.M."/>
            <person name="Foster-Nyarko E."/>
            <person name="Jarju S."/>
            <person name="Secka A."/>
            <person name="Antonio M."/>
            <person name="Oren A."/>
            <person name="Chaudhuri R.R."/>
            <person name="La Ragione R."/>
            <person name="Hildebrand F."/>
            <person name="Pallen M.J."/>
        </authorList>
    </citation>
    <scope>NUCLEOTIDE SEQUENCE</scope>
    <source>
        <strain evidence="2">G3-8215</strain>
    </source>
</reference>
<dbReference type="InterPro" id="IPR021958">
    <property type="entry name" value="DUF3575"/>
</dbReference>
<organism evidence="2 3">
    <name type="scientific">Candidatus Cryptobacteroides avicola</name>
    <dbReference type="NCBI Taxonomy" id="2840757"/>
    <lineage>
        <taxon>Bacteria</taxon>
        <taxon>Pseudomonadati</taxon>
        <taxon>Bacteroidota</taxon>
        <taxon>Bacteroidia</taxon>
        <taxon>Bacteroidales</taxon>
        <taxon>Candidatus Cryptobacteroides</taxon>
    </lineage>
</organism>
<feature type="chain" id="PRO_5037647786" evidence="1">
    <location>
        <begin position="25"/>
        <end position="183"/>
    </location>
</feature>
<dbReference type="AlphaFoldDB" id="A0A940IHP8"/>
<comment type="caution">
    <text evidence="2">The sequence shown here is derived from an EMBL/GenBank/DDBJ whole genome shotgun (WGS) entry which is preliminary data.</text>
</comment>
<evidence type="ECO:0000313" key="2">
    <source>
        <dbReference type="EMBL" id="MBO8482994.1"/>
    </source>
</evidence>
<feature type="signal peptide" evidence="1">
    <location>
        <begin position="1"/>
        <end position="24"/>
    </location>
</feature>
<keyword evidence="1" id="KW-0732">Signal</keyword>